<dbReference type="EMBL" id="MU277233">
    <property type="protein sequence ID" value="KAI0058621.1"/>
    <property type="molecule type" value="Genomic_DNA"/>
</dbReference>
<name>A0ACB8SS56_9AGAM</name>
<evidence type="ECO:0000313" key="2">
    <source>
        <dbReference type="Proteomes" id="UP000814140"/>
    </source>
</evidence>
<dbReference type="Proteomes" id="UP000814140">
    <property type="component" value="Unassembled WGS sequence"/>
</dbReference>
<reference evidence="1" key="1">
    <citation type="submission" date="2021-03" db="EMBL/GenBank/DDBJ databases">
        <authorList>
            <consortium name="DOE Joint Genome Institute"/>
            <person name="Ahrendt S."/>
            <person name="Looney B.P."/>
            <person name="Miyauchi S."/>
            <person name="Morin E."/>
            <person name="Drula E."/>
            <person name="Courty P.E."/>
            <person name="Chicoki N."/>
            <person name="Fauchery L."/>
            <person name="Kohler A."/>
            <person name="Kuo A."/>
            <person name="Labutti K."/>
            <person name="Pangilinan J."/>
            <person name="Lipzen A."/>
            <person name="Riley R."/>
            <person name="Andreopoulos W."/>
            <person name="He G."/>
            <person name="Johnson J."/>
            <person name="Barry K.W."/>
            <person name="Grigoriev I.V."/>
            <person name="Nagy L."/>
            <person name="Hibbett D."/>
            <person name="Henrissat B."/>
            <person name="Matheny P.B."/>
            <person name="Labbe J."/>
            <person name="Martin F."/>
        </authorList>
    </citation>
    <scope>NUCLEOTIDE SEQUENCE</scope>
    <source>
        <strain evidence="1">HHB10654</strain>
    </source>
</reference>
<keyword evidence="2" id="KW-1185">Reference proteome</keyword>
<proteinExistence type="predicted"/>
<gene>
    <name evidence="1" type="ORF">BV25DRAFT_1777618</name>
</gene>
<accession>A0ACB8SS56</accession>
<comment type="caution">
    <text evidence="1">The sequence shown here is derived from an EMBL/GenBank/DDBJ whole genome shotgun (WGS) entry which is preliminary data.</text>
</comment>
<organism evidence="1 2">
    <name type="scientific">Artomyces pyxidatus</name>
    <dbReference type="NCBI Taxonomy" id="48021"/>
    <lineage>
        <taxon>Eukaryota</taxon>
        <taxon>Fungi</taxon>
        <taxon>Dikarya</taxon>
        <taxon>Basidiomycota</taxon>
        <taxon>Agaricomycotina</taxon>
        <taxon>Agaricomycetes</taxon>
        <taxon>Russulales</taxon>
        <taxon>Auriscalpiaceae</taxon>
        <taxon>Artomyces</taxon>
    </lineage>
</organism>
<feature type="non-terminal residue" evidence="1">
    <location>
        <position position="1"/>
    </location>
</feature>
<protein>
    <submittedName>
        <fullName evidence="1">Family A G protein-coupled receptor-like protein</fullName>
    </submittedName>
</protein>
<reference evidence="1" key="2">
    <citation type="journal article" date="2022" name="New Phytol.">
        <title>Evolutionary transition to the ectomycorrhizal habit in the genomes of a hyperdiverse lineage of mushroom-forming fungi.</title>
        <authorList>
            <person name="Looney B."/>
            <person name="Miyauchi S."/>
            <person name="Morin E."/>
            <person name="Drula E."/>
            <person name="Courty P.E."/>
            <person name="Kohler A."/>
            <person name="Kuo A."/>
            <person name="LaButti K."/>
            <person name="Pangilinan J."/>
            <person name="Lipzen A."/>
            <person name="Riley R."/>
            <person name="Andreopoulos W."/>
            <person name="He G."/>
            <person name="Johnson J."/>
            <person name="Nolan M."/>
            <person name="Tritt A."/>
            <person name="Barry K.W."/>
            <person name="Grigoriev I.V."/>
            <person name="Nagy L.G."/>
            <person name="Hibbett D."/>
            <person name="Henrissat B."/>
            <person name="Matheny P.B."/>
            <person name="Labbe J."/>
            <person name="Martin F.M."/>
        </authorList>
    </citation>
    <scope>NUCLEOTIDE SEQUENCE</scope>
    <source>
        <strain evidence="1">HHB10654</strain>
    </source>
</reference>
<sequence length="237" mass="26108">LKSNPPTADLHLTQGSGDFLWAVFAVMLFADLIAIALSFFKRPQNHLYRQIAIIILTTSSIAYFSMASDLGHTPINVEFDFDGRVGTRDVWYVRYIQWFINAPLLVLLTYLGTGVPLINSYSTLFMADALVVQGLVGALVSSQYKWGYYTMGVFSLIYVVSQIILNAIRSTDVAATSGRRGSGFIVTAGIMSALWLIYPLVWALSDGSNTLSTTGEVVWYGCLDALAGPVFLAFFLW</sequence>
<feature type="non-terminal residue" evidence="1">
    <location>
        <position position="237"/>
    </location>
</feature>
<evidence type="ECO:0000313" key="1">
    <source>
        <dbReference type="EMBL" id="KAI0058621.1"/>
    </source>
</evidence>